<evidence type="ECO:0000313" key="3">
    <source>
        <dbReference type="Proteomes" id="UP000030040"/>
    </source>
</evidence>
<feature type="domain" description="Primase C-terminal 1" evidence="1">
    <location>
        <begin position="663"/>
        <end position="712"/>
    </location>
</feature>
<accession>A0A097PAN0</accession>
<evidence type="ECO:0000259" key="1">
    <source>
        <dbReference type="Pfam" id="PF08708"/>
    </source>
</evidence>
<gene>
    <name evidence="2" type="ORF">RG2014_055</name>
</gene>
<organism evidence="2 3">
    <name type="scientific">Delftia phage RG-2014</name>
    <dbReference type="NCBI Taxonomy" id="1563661"/>
    <lineage>
        <taxon>Viruses</taxon>
        <taxon>Duplodnaviria</taxon>
        <taxon>Heunggongvirae</taxon>
        <taxon>Uroviricota</taxon>
        <taxon>Caudoviricetes</taxon>
        <taxon>Schitoviridae</taxon>
        <taxon>Dendoorenvirus</taxon>
        <taxon>Dendoorenvirus RG2014</taxon>
    </lineage>
</organism>
<sequence>MIDLTGVEHHPILEEIVGVMCKKTQNTDRKFFRAATAYFFGKMAANQRAVIYTKDRGNIPVNIYSMALAESGFGKGHSVGIFENEFLAGFKKRFLEDTMPVIADKNLIAIATERALRNNSDQAEEYETVKKEYNLAGAYAFTFDSGTSPAVKQMRRKLILANCGSINLQIDEIGSNLVGEEEIITLFLELYDQGLVKQKLTKSTSENTRGEEIDGKTPTNMLLFGTPSKLLDGGLVESQFYTLLETGYARRCFFALGQQDRKAFHEQTAEEIFRALIEPENQESVDKWADHFHSLADATKYGWTMTMADEVAIKLIEYKINCERAADKLALHDSIRKAELGHRYFKALKLAGAYAFVDESNEIEMSHLLQAIKLAEESGECFQQILTREKAYQKLARYMAEKDEDLTHADLKEALPFYPASAGARREMMDLATAWGYKQQIVIKKKYIDGIDFYRGESLKPTDLDQLIVSYSNHYAYNYLSEPMAWDNAQMLFQAAGENWVNHALVGGGNGNGHRAEENVVSGFNLIAIDVDGGPAPELVSDLLKEYRHMIYTTKSHDPANSENRYRLILPTNYVLHLDTDDYKEFMNGILAWLPFETDETANQRAKKWSCHAGGEFIKHDDGQLFDVVPFIPKTTKNEQFKKANAELGNLGNLERWFATRMVEGSRNNHMIKFALALVDGGLSLQEVQAHVNDFNSRIPNPLDQDEIDKTVMVTVAKRYTRVV</sequence>
<dbReference type="OrthoDB" id="378at10239"/>
<reference evidence="3" key="1">
    <citation type="submission" date="2014-10" db="EMBL/GenBank/DDBJ databases">
        <title>Draft genome sequence of lytic bacteriophage specific to a multidrug resistant bacterium Delftia tsuruhatensis ARB-1.</title>
        <authorList>
            <person name="Bhattacharjee A.S."/>
            <person name="Motlagh A.M."/>
            <person name="Goel R."/>
        </authorList>
    </citation>
    <scope>NUCLEOTIDE SEQUENCE [LARGE SCALE GENOMIC DNA]</scope>
</reference>
<evidence type="ECO:0000313" key="2">
    <source>
        <dbReference type="EMBL" id="AIU44309.1"/>
    </source>
</evidence>
<dbReference type="GeneID" id="24638740"/>
<keyword evidence="3" id="KW-1185">Reference proteome</keyword>
<dbReference type="InterPro" id="IPR014820">
    <property type="entry name" value="PriCT_1"/>
</dbReference>
<dbReference type="Proteomes" id="UP000030040">
    <property type="component" value="Segment"/>
</dbReference>
<dbReference type="KEGG" id="vg:24638740"/>
<dbReference type="RefSeq" id="YP_009148418.1">
    <property type="nucleotide sequence ID" value="NC_027348.2"/>
</dbReference>
<protein>
    <submittedName>
        <fullName evidence="2">DNA primase</fullName>
    </submittedName>
</protein>
<proteinExistence type="predicted"/>
<name>A0A097PAN0_9CAUD</name>
<dbReference type="EMBL" id="KM879221">
    <property type="protein sequence ID" value="AIU44309.1"/>
    <property type="molecule type" value="Genomic_DNA"/>
</dbReference>
<dbReference type="Pfam" id="PF08708">
    <property type="entry name" value="PriCT_1"/>
    <property type="match status" value="1"/>
</dbReference>